<evidence type="ECO:0000313" key="1">
    <source>
        <dbReference type="EMBL" id="MBP2071162.1"/>
    </source>
</evidence>
<comment type="caution">
    <text evidence="1">The sequence shown here is derived from an EMBL/GenBank/DDBJ whole genome shotgun (WGS) entry which is preliminary data.</text>
</comment>
<protein>
    <submittedName>
        <fullName evidence="1">Cell wall-binding protein</fullName>
    </submittedName>
</protein>
<dbReference type="Proteomes" id="UP001166402">
    <property type="component" value="Unassembled WGS sequence"/>
</dbReference>
<name>A0ABS4NBW0_9THEO</name>
<dbReference type="EMBL" id="JAGGLT010000005">
    <property type="protein sequence ID" value="MBP2071162.1"/>
    <property type="molecule type" value="Genomic_DNA"/>
</dbReference>
<proteinExistence type="predicted"/>
<keyword evidence="2" id="KW-1185">Reference proteome</keyword>
<evidence type="ECO:0000313" key="2">
    <source>
        <dbReference type="Proteomes" id="UP001166402"/>
    </source>
</evidence>
<gene>
    <name evidence="1" type="ORF">J2Z80_000663</name>
</gene>
<dbReference type="RefSeq" id="WP_192401519.1">
    <property type="nucleotide sequence ID" value="NZ_JAGGLT010000005.1"/>
</dbReference>
<organism evidence="1 2">
    <name type="scientific">Thermoanaerobacterium butyriciformans</name>
    <dbReference type="NCBI Taxonomy" id="1702242"/>
    <lineage>
        <taxon>Bacteria</taxon>
        <taxon>Bacillati</taxon>
        <taxon>Bacillota</taxon>
        <taxon>Clostridia</taxon>
        <taxon>Thermoanaerobacterales</taxon>
        <taxon>Thermoanaerobacteraceae</taxon>
        <taxon>Thermoanaerobacterium</taxon>
    </lineage>
</organism>
<sequence length="59" mass="7013">MLLIITLMLLILIVVPAVMEKDNTEYAEFMRSEFGYKDFDDIIIKNEDFSELAYSYKLR</sequence>
<reference evidence="1" key="1">
    <citation type="submission" date="2021-03" db="EMBL/GenBank/DDBJ databases">
        <title>Genomic Encyclopedia of Type Strains, Phase IV (KMG-IV): sequencing the most valuable type-strain genomes for metagenomic binning, comparative biology and taxonomic classification.</title>
        <authorList>
            <person name="Goeker M."/>
        </authorList>
    </citation>
    <scope>NUCLEOTIDE SEQUENCE</scope>
    <source>
        <strain evidence="1">DSM 101588</strain>
    </source>
</reference>
<accession>A0ABS4NBW0</accession>